<dbReference type="OrthoDB" id="1928104at2759"/>
<organism evidence="3 4">
    <name type="scientific">Artemisia annua</name>
    <name type="common">Sweet wormwood</name>
    <dbReference type="NCBI Taxonomy" id="35608"/>
    <lineage>
        <taxon>Eukaryota</taxon>
        <taxon>Viridiplantae</taxon>
        <taxon>Streptophyta</taxon>
        <taxon>Embryophyta</taxon>
        <taxon>Tracheophyta</taxon>
        <taxon>Spermatophyta</taxon>
        <taxon>Magnoliopsida</taxon>
        <taxon>eudicotyledons</taxon>
        <taxon>Gunneridae</taxon>
        <taxon>Pentapetalae</taxon>
        <taxon>asterids</taxon>
        <taxon>campanulids</taxon>
        <taxon>Asterales</taxon>
        <taxon>Asteraceae</taxon>
        <taxon>Asteroideae</taxon>
        <taxon>Anthemideae</taxon>
        <taxon>Artemisiinae</taxon>
        <taxon>Artemisia</taxon>
    </lineage>
</organism>
<name>A0A2U1N7R2_ARTAN</name>
<keyword evidence="4" id="KW-1185">Reference proteome</keyword>
<dbReference type="Proteomes" id="UP000245207">
    <property type="component" value="Unassembled WGS sequence"/>
</dbReference>
<dbReference type="EMBL" id="PKPP01003422">
    <property type="protein sequence ID" value="PWA69517.1"/>
    <property type="molecule type" value="Genomic_DNA"/>
</dbReference>
<evidence type="ECO:0000313" key="3">
    <source>
        <dbReference type="EMBL" id="PWA69517.1"/>
    </source>
</evidence>
<evidence type="ECO:0000313" key="4">
    <source>
        <dbReference type="Proteomes" id="UP000245207"/>
    </source>
</evidence>
<proteinExistence type="predicted"/>
<dbReference type="SMART" id="SM01162">
    <property type="entry name" value="DUF1771"/>
    <property type="match status" value="1"/>
</dbReference>
<dbReference type="PANTHER" id="PTHR47872:SF1">
    <property type="entry name" value="NUCLEAR RNA EXPORT FACTOR SDE5-RELATED"/>
    <property type="match status" value="1"/>
</dbReference>
<feature type="region of interest" description="Disordered" evidence="1">
    <location>
        <begin position="100"/>
        <end position="121"/>
    </location>
</feature>
<dbReference type="Pfam" id="PF08590">
    <property type="entry name" value="DUF1771"/>
    <property type="match status" value="1"/>
</dbReference>
<dbReference type="Pfam" id="PF24767">
    <property type="entry name" value="UBA_At5g58720"/>
    <property type="match status" value="1"/>
</dbReference>
<dbReference type="STRING" id="35608.A0A2U1N7R2"/>
<accession>A0A2U1N7R2</accession>
<reference evidence="3 4" key="1">
    <citation type="journal article" date="2018" name="Mol. Plant">
        <title>The genome of Artemisia annua provides insight into the evolution of Asteraceae family and artemisinin biosynthesis.</title>
        <authorList>
            <person name="Shen Q."/>
            <person name="Zhang L."/>
            <person name="Liao Z."/>
            <person name="Wang S."/>
            <person name="Yan T."/>
            <person name="Shi P."/>
            <person name="Liu M."/>
            <person name="Fu X."/>
            <person name="Pan Q."/>
            <person name="Wang Y."/>
            <person name="Lv Z."/>
            <person name="Lu X."/>
            <person name="Zhang F."/>
            <person name="Jiang W."/>
            <person name="Ma Y."/>
            <person name="Chen M."/>
            <person name="Hao X."/>
            <person name="Li L."/>
            <person name="Tang Y."/>
            <person name="Lv G."/>
            <person name="Zhou Y."/>
            <person name="Sun X."/>
            <person name="Brodelius P.E."/>
            <person name="Rose J.K.C."/>
            <person name="Tang K."/>
        </authorList>
    </citation>
    <scope>NUCLEOTIDE SEQUENCE [LARGE SCALE GENOMIC DNA]</scope>
    <source>
        <strain evidence="4">cv. Huhao1</strain>
        <tissue evidence="3">Leaf</tissue>
    </source>
</reference>
<dbReference type="AlphaFoldDB" id="A0A2U1N7R2"/>
<protein>
    <submittedName>
        <fullName evidence="3">Silencing defective 5</fullName>
    </submittedName>
</protein>
<feature type="compositionally biased region" description="Polar residues" evidence="1">
    <location>
        <begin position="100"/>
        <end position="110"/>
    </location>
</feature>
<dbReference type="PANTHER" id="PTHR47872">
    <property type="entry name" value="NUCLEAR RNA EXPORT FACTOR SDE5-RELATED"/>
    <property type="match status" value="1"/>
</dbReference>
<gene>
    <name evidence="3" type="ORF">CTI12_AA299010</name>
</gene>
<evidence type="ECO:0000256" key="1">
    <source>
        <dbReference type="SAM" id="MobiDB-lite"/>
    </source>
</evidence>
<dbReference type="InterPro" id="IPR013899">
    <property type="entry name" value="DUF1771"/>
</dbReference>
<sequence>MTIMNGASTNVTLSNDDDKNLEFLLDAFGSKLSVDDMASAYTESGHDLLKACEILYHMLGSSSNDDRPVSIRDLTAAPVSPAGSMGTVTGANGAAYARSGTLQNEPTKVTSRSKPKKSGASMGTISGMIGADYGRSRVPTKKTPEATKPMKLMSHEVPASQIWDEKPQLGNEKNESMNKDVEQFLLQMLGDGFKLDMEVIREVVGGCGYDVNQSLEKLMSMSAPTLDLGDATASTIGQTNSTVTCQNLSNNLEEKLHLSNSAQRNRSELAKEVLGNLFTVSERCELGPREILPRLELRTRKYGVVTGPLEDPVPVYKTPIIKKEVHGDGNVEIEDNYESLREAAREHWTTMKQYYRAAADAYVKGRQDVAVKLVNEGHFYMAKAREANEISAKMLTETRDDGETISINLNGYDPKEARRLLKSQLKAMSGIPSIHYLKVMVGANNDKGKPSARKRLIIKLLENEKITWAEEQDGQVISIRIDVINPKCLSFNKPI</sequence>
<dbReference type="InterPro" id="IPR056254">
    <property type="entry name" value="At5g58720/SDE5-like_UBA-like"/>
</dbReference>
<feature type="domain" description="DUF1771" evidence="2">
    <location>
        <begin position="336"/>
        <end position="401"/>
    </location>
</feature>
<evidence type="ECO:0000259" key="2">
    <source>
        <dbReference type="SMART" id="SM01162"/>
    </source>
</evidence>
<comment type="caution">
    <text evidence="3">The sequence shown here is derived from an EMBL/GenBank/DDBJ whole genome shotgun (WGS) entry which is preliminary data.</text>
</comment>